<sequence>MEHFAEATNVGLLMQHLIRFCIYTGGQRPFEMIASQWCDVDFQQKNAAGGLLMSLKINESI</sequence>
<protein>
    <submittedName>
        <fullName evidence="1">Integrase</fullName>
    </submittedName>
</protein>
<dbReference type="AlphaFoldDB" id="A0A376U8V4"/>
<organism evidence="1 2">
    <name type="scientific">Escherichia coli</name>
    <dbReference type="NCBI Taxonomy" id="562"/>
    <lineage>
        <taxon>Bacteria</taxon>
        <taxon>Pseudomonadati</taxon>
        <taxon>Pseudomonadota</taxon>
        <taxon>Gammaproteobacteria</taxon>
        <taxon>Enterobacterales</taxon>
        <taxon>Enterobacteriaceae</taxon>
        <taxon>Escherichia</taxon>
    </lineage>
</organism>
<accession>A0A376U8V4</accession>
<evidence type="ECO:0000313" key="2">
    <source>
        <dbReference type="Proteomes" id="UP000254079"/>
    </source>
</evidence>
<evidence type="ECO:0000313" key="1">
    <source>
        <dbReference type="EMBL" id="STI85423.1"/>
    </source>
</evidence>
<dbReference type="EMBL" id="UGCP01000002">
    <property type="protein sequence ID" value="STI85423.1"/>
    <property type="molecule type" value="Genomic_DNA"/>
</dbReference>
<reference evidence="1 2" key="1">
    <citation type="submission" date="2018-06" db="EMBL/GenBank/DDBJ databases">
        <authorList>
            <consortium name="Pathogen Informatics"/>
            <person name="Doyle S."/>
        </authorList>
    </citation>
    <scope>NUCLEOTIDE SEQUENCE [LARGE SCALE GENOMIC DNA]</scope>
    <source>
        <strain evidence="1 2">NCTC8622</strain>
    </source>
</reference>
<dbReference type="Proteomes" id="UP000254079">
    <property type="component" value="Unassembled WGS sequence"/>
</dbReference>
<gene>
    <name evidence="1" type="ORF">NCTC8622_04516</name>
</gene>
<name>A0A376U8V4_ECOLX</name>
<proteinExistence type="predicted"/>